<dbReference type="PROSITE" id="PS50157">
    <property type="entry name" value="ZINC_FINGER_C2H2_2"/>
    <property type="match status" value="2"/>
</dbReference>
<proteinExistence type="predicted"/>
<dbReference type="PROSITE" id="PS00028">
    <property type="entry name" value="ZINC_FINGER_C2H2_1"/>
    <property type="match status" value="2"/>
</dbReference>
<feature type="region of interest" description="Disordered" evidence="2">
    <location>
        <begin position="78"/>
        <end position="119"/>
    </location>
</feature>
<dbReference type="Proteomes" id="UP001381693">
    <property type="component" value="Unassembled WGS sequence"/>
</dbReference>
<dbReference type="InterPro" id="IPR036236">
    <property type="entry name" value="Znf_C2H2_sf"/>
</dbReference>
<dbReference type="SUPFAM" id="SSF57667">
    <property type="entry name" value="beta-beta-alpha zinc fingers"/>
    <property type="match status" value="1"/>
</dbReference>
<evidence type="ECO:0000313" key="5">
    <source>
        <dbReference type="Proteomes" id="UP001381693"/>
    </source>
</evidence>
<gene>
    <name evidence="4" type="ORF">SK128_020224</name>
</gene>
<dbReference type="SMART" id="SM00355">
    <property type="entry name" value="ZnF_C2H2"/>
    <property type="match status" value="2"/>
</dbReference>
<dbReference type="AlphaFoldDB" id="A0AAN9A1F5"/>
<dbReference type="Pfam" id="PF00096">
    <property type="entry name" value="zf-C2H2"/>
    <property type="match status" value="2"/>
</dbReference>
<dbReference type="InterPro" id="IPR013087">
    <property type="entry name" value="Znf_C2H2_type"/>
</dbReference>
<keyword evidence="1" id="KW-0863">Zinc-finger</keyword>
<keyword evidence="1" id="KW-0862">Zinc</keyword>
<protein>
    <recommendedName>
        <fullName evidence="3">C2H2-type domain-containing protein</fullName>
    </recommendedName>
</protein>
<sequence length="144" mass="16176">GRHKHYTCPHCFKSYSSKSNLNTHVRDLHAAVPQIFTCPYCQKKYSTKNSLRYHIAMYHRVEKNRDQALQLAIATAQPLQPSSAVSAVGSYDSSARDPTMSHPNHFQQQQQPQQLESCAWVTLDSRNNSQYYTSGSGSPPSSSS</sequence>
<dbReference type="GO" id="GO:0008270">
    <property type="term" value="F:zinc ion binding"/>
    <property type="evidence" value="ECO:0007669"/>
    <property type="project" value="UniProtKB-KW"/>
</dbReference>
<evidence type="ECO:0000313" key="4">
    <source>
        <dbReference type="EMBL" id="KAK7066202.1"/>
    </source>
</evidence>
<reference evidence="4 5" key="1">
    <citation type="submission" date="2023-11" db="EMBL/GenBank/DDBJ databases">
        <title>Halocaridina rubra genome assembly.</title>
        <authorList>
            <person name="Smith C."/>
        </authorList>
    </citation>
    <scope>NUCLEOTIDE SEQUENCE [LARGE SCALE GENOMIC DNA]</scope>
    <source>
        <strain evidence="4">EP-1</strain>
        <tissue evidence="4">Whole</tissue>
    </source>
</reference>
<dbReference type="Gene3D" id="3.30.160.60">
    <property type="entry name" value="Classic Zinc Finger"/>
    <property type="match status" value="2"/>
</dbReference>
<keyword evidence="5" id="KW-1185">Reference proteome</keyword>
<evidence type="ECO:0000259" key="3">
    <source>
        <dbReference type="PROSITE" id="PS50157"/>
    </source>
</evidence>
<feature type="domain" description="C2H2-type" evidence="3">
    <location>
        <begin position="6"/>
        <end position="34"/>
    </location>
</feature>
<organism evidence="4 5">
    <name type="scientific">Halocaridina rubra</name>
    <name type="common">Hawaiian red shrimp</name>
    <dbReference type="NCBI Taxonomy" id="373956"/>
    <lineage>
        <taxon>Eukaryota</taxon>
        <taxon>Metazoa</taxon>
        <taxon>Ecdysozoa</taxon>
        <taxon>Arthropoda</taxon>
        <taxon>Crustacea</taxon>
        <taxon>Multicrustacea</taxon>
        <taxon>Malacostraca</taxon>
        <taxon>Eumalacostraca</taxon>
        <taxon>Eucarida</taxon>
        <taxon>Decapoda</taxon>
        <taxon>Pleocyemata</taxon>
        <taxon>Caridea</taxon>
        <taxon>Atyoidea</taxon>
        <taxon>Atyidae</taxon>
        <taxon>Halocaridina</taxon>
    </lineage>
</organism>
<evidence type="ECO:0000256" key="1">
    <source>
        <dbReference type="PROSITE-ProRule" id="PRU00042"/>
    </source>
</evidence>
<dbReference type="EMBL" id="JAXCGZ010019346">
    <property type="protein sequence ID" value="KAK7066202.1"/>
    <property type="molecule type" value="Genomic_DNA"/>
</dbReference>
<feature type="domain" description="C2H2-type" evidence="3">
    <location>
        <begin position="36"/>
        <end position="64"/>
    </location>
</feature>
<feature type="non-terminal residue" evidence="4">
    <location>
        <position position="1"/>
    </location>
</feature>
<accession>A0AAN9A1F5</accession>
<evidence type="ECO:0000256" key="2">
    <source>
        <dbReference type="SAM" id="MobiDB-lite"/>
    </source>
</evidence>
<comment type="caution">
    <text evidence="4">The sequence shown here is derived from an EMBL/GenBank/DDBJ whole genome shotgun (WGS) entry which is preliminary data.</text>
</comment>
<keyword evidence="1" id="KW-0479">Metal-binding</keyword>
<name>A0AAN9A1F5_HALRR</name>